<dbReference type="Proteomes" id="UP000002222">
    <property type="component" value="Chromosome"/>
</dbReference>
<reference evidence="9 10" key="2">
    <citation type="journal article" date="2010" name="Stand. Genomic Sci.">
        <title>Complete genome sequence of Sulfurospirillum deleyianum type strain (5175).</title>
        <authorList>
            <person name="Sikorski J."/>
            <person name="Lapidus A."/>
            <person name="Copeland A."/>
            <person name="Glavina Del Rio T."/>
            <person name="Nolan M."/>
            <person name="Lucas S."/>
            <person name="Chen F."/>
            <person name="Tice H."/>
            <person name="Cheng J.F."/>
            <person name="Saunders E."/>
            <person name="Bruce D."/>
            <person name="Goodwin L."/>
            <person name="Pitluck S."/>
            <person name="Ovchinnikova G."/>
            <person name="Pati A."/>
            <person name="Ivanova N."/>
            <person name="Mavromatis K."/>
            <person name="Chen A."/>
            <person name="Palaniappan K."/>
            <person name="Chain P."/>
            <person name="Land M."/>
            <person name="Hauser L."/>
            <person name="Chang Y.J."/>
            <person name="Jeffries C.D."/>
            <person name="Brettin T."/>
            <person name="Detter J.C."/>
            <person name="Han C."/>
            <person name="Rohde M."/>
            <person name="Lang E."/>
            <person name="Spring S."/>
            <person name="Goker M."/>
            <person name="Bristow J."/>
            <person name="Eisen J.A."/>
            <person name="Markowitz V."/>
            <person name="Hugenholtz P."/>
            <person name="Kyrpides N.C."/>
            <person name="Klenk H.P."/>
        </authorList>
    </citation>
    <scope>NUCLEOTIDE SEQUENCE [LARGE SCALE GENOMIC DNA]</scope>
    <source>
        <strain evidence="10">ATCC 51133 / DSM 6946 / 5175</strain>
    </source>
</reference>
<dbReference type="AlphaFoldDB" id="D1B0R6"/>
<dbReference type="GO" id="GO:0015099">
    <property type="term" value="F:nickel cation transmembrane transporter activity"/>
    <property type="evidence" value="ECO:0007669"/>
    <property type="project" value="InterPro"/>
</dbReference>
<dbReference type="PANTHER" id="PTHR43386">
    <property type="entry name" value="OLIGOPEPTIDE TRANSPORT SYSTEM PERMEASE PROTEIN APPC"/>
    <property type="match status" value="1"/>
</dbReference>
<proteinExistence type="inferred from homology"/>
<dbReference type="GO" id="GO:0005886">
    <property type="term" value="C:plasma membrane"/>
    <property type="evidence" value="ECO:0007669"/>
    <property type="project" value="UniProtKB-SubCell"/>
</dbReference>
<dbReference type="Pfam" id="PF12911">
    <property type="entry name" value="OppC_N"/>
    <property type="match status" value="1"/>
</dbReference>
<dbReference type="InterPro" id="IPR050366">
    <property type="entry name" value="BP-dependent_transpt_permease"/>
</dbReference>
<evidence type="ECO:0000313" key="10">
    <source>
        <dbReference type="Proteomes" id="UP000002222"/>
    </source>
</evidence>
<dbReference type="PANTHER" id="PTHR43386:SF1">
    <property type="entry name" value="D,D-DIPEPTIDE TRANSPORT SYSTEM PERMEASE PROTEIN DDPC-RELATED"/>
    <property type="match status" value="1"/>
</dbReference>
<dbReference type="NCBIfam" id="NF045473">
    <property type="entry name" value="Opp1C"/>
    <property type="match status" value="1"/>
</dbReference>
<dbReference type="STRING" id="525898.Sdel_0022"/>
<feature type="transmembrane region" description="Helical" evidence="7">
    <location>
        <begin position="241"/>
        <end position="259"/>
    </location>
</feature>
<dbReference type="InterPro" id="IPR000515">
    <property type="entry name" value="MetI-like"/>
</dbReference>
<evidence type="ECO:0000256" key="5">
    <source>
        <dbReference type="ARBA" id="ARBA00022989"/>
    </source>
</evidence>
<evidence type="ECO:0000256" key="3">
    <source>
        <dbReference type="ARBA" id="ARBA00022475"/>
    </source>
</evidence>
<keyword evidence="4 7" id="KW-0812">Transmembrane</keyword>
<evidence type="ECO:0000256" key="1">
    <source>
        <dbReference type="ARBA" id="ARBA00004651"/>
    </source>
</evidence>
<dbReference type="InterPro" id="IPR014157">
    <property type="entry name" value="Nickel_NikC"/>
</dbReference>
<keyword evidence="5 7" id="KW-1133">Transmembrane helix</keyword>
<evidence type="ECO:0000256" key="7">
    <source>
        <dbReference type="RuleBase" id="RU363032"/>
    </source>
</evidence>
<evidence type="ECO:0000259" key="8">
    <source>
        <dbReference type="PROSITE" id="PS50928"/>
    </source>
</evidence>
<dbReference type="InterPro" id="IPR035906">
    <property type="entry name" value="MetI-like_sf"/>
</dbReference>
<feature type="transmembrane region" description="Helical" evidence="7">
    <location>
        <begin position="12"/>
        <end position="33"/>
    </location>
</feature>
<organism evidence="9 10">
    <name type="scientific">Sulfurospirillum deleyianum (strain ATCC 51133 / DSM 6946 / 5175)</name>
    <dbReference type="NCBI Taxonomy" id="525898"/>
    <lineage>
        <taxon>Bacteria</taxon>
        <taxon>Pseudomonadati</taxon>
        <taxon>Campylobacterota</taxon>
        <taxon>Epsilonproteobacteria</taxon>
        <taxon>Campylobacterales</taxon>
        <taxon>Sulfurospirillaceae</taxon>
        <taxon>Sulfurospirillum</taxon>
    </lineage>
</organism>
<accession>D1B0R6</accession>
<keyword evidence="2 7" id="KW-0813">Transport</keyword>
<comment type="similarity">
    <text evidence="7">Belongs to the binding-protein-dependent transport system permease family.</text>
</comment>
<dbReference type="SUPFAM" id="SSF161098">
    <property type="entry name" value="MetI-like"/>
    <property type="match status" value="1"/>
</dbReference>
<dbReference type="RefSeq" id="WP_012855826.1">
    <property type="nucleotide sequence ID" value="NC_013512.1"/>
</dbReference>
<protein>
    <submittedName>
        <fullName evidence="9">Nickel ABC transporter, permease subunit NikC</fullName>
    </submittedName>
</protein>
<comment type="subcellular location">
    <subcellularLocation>
        <location evidence="1 7">Cell membrane</location>
        <topology evidence="1 7">Multi-pass membrane protein</topology>
    </subcellularLocation>
</comment>
<sequence length="273" mass="30105">MKRLLSDKLAILALSILATVVMMGVFAPFFSLYDPLEQNIAFKFAGMSWEYPLGTDHLGRCIYSRLVFGIRNTVFLAMLTMVCTIGIGVVIGVISGYYKGVVDEMMMRFCDVMLSFPSQVMILAIVGVLGVGIENIIIANIVIKWTWYARMIRGMVAGYNYKNYVLFAKTIGKSDRFIIARHLLPNISSEIVVLATLDMGWVIINISTLSFLGLGIQPPFPEWGAMLSEAKNVLMSNPSQMIAPGLAILVVVASFNILGDALRDMLDVRGANK</sequence>
<dbReference type="CDD" id="cd06261">
    <property type="entry name" value="TM_PBP2"/>
    <property type="match status" value="1"/>
</dbReference>
<keyword evidence="6 7" id="KW-0472">Membrane</keyword>
<keyword evidence="3" id="KW-1003">Cell membrane</keyword>
<dbReference type="Gene3D" id="1.10.3720.10">
    <property type="entry name" value="MetI-like"/>
    <property type="match status" value="1"/>
</dbReference>
<dbReference type="EMBL" id="CP001816">
    <property type="protein sequence ID" value="ACZ11060.1"/>
    <property type="molecule type" value="Genomic_DNA"/>
</dbReference>
<dbReference type="KEGG" id="sdl:Sdel_0022"/>
<evidence type="ECO:0000256" key="4">
    <source>
        <dbReference type="ARBA" id="ARBA00022692"/>
    </source>
</evidence>
<dbReference type="HOGENOM" id="CLU_028518_5_3_7"/>
<feature type="transmembrane region" description="Helical" evidence="7">
    <location>
        <begin position="191"/>
        <end position="216"/>
    </location>
</feature>
<dbReference type="InterPro" id="IPR053474">
    <property type="entry name" value="Staphylopine_ABC_permease"/>
</dbReference>
<feature type="transmembrane region" description="Helical" evidence="7">
    <location>
        <begin position="74"/>
        <end position="98"/>
    </location>
</feature>
<dbReference type="PROSITE" id="PS50928">
    <property type="entry name" value="ABC_TM1"/>
    <property type="match status" value="1"/>
</dbReference>
<dbReference type="Pfam" id="PF00528">
    <property type="entry name" value="BPD_transp_1"/>
    <property type="match status" value="1"/>
</dbReference>
<dbReference type="NCBIfam" id="TIGR02790">
    <property type="entry name" value="nickel_nikC"/>
    <property type="match status" value="1"/>
</dbReference>
<evidence type="ECO:0000313" key="9">
    <source>
        <dbReference type="EMBL" id="ACZ11060.1"/>
    </source>
</evidence>
<dbReference type="InterPro" id="IPR025966">
    <property type="entry name" value="OppC_N"/>
</dbReference>
<gene>
    <name evidence="9" type="ordered locus">Sdel_0022</name>
</gene>
<dbReference type="eggNOG" id="COG1173">
    <property type="taxonomic scope" value="Bacteria"/>
</dbReference>
<reference evidence="10" key="1">
    <citation type="submission" date="2009-11" db="EMBL/GenBank/DDBJ databases">
        <title>The complete genome of Sulfurospirillum deleyianum DSM 6946.</title>
        <authorList>
            <consortium name="US DOE Joint Genome Institute (JGI-PGF)"/>
            <person name="Lucas S."/>
            <person name="Copeland A."/>
            <person name="Lapidus A."/>
            <person name="Glavina del Rio T."/>
            <person name="Dalin E."/>
            <person name="Tice H."/>
            <person name="Bruce D."/>
            <person name="Goodwin L."/>
            <person name="Pitluck S."/>
            <person name="Kyrpides N."/>
            <person name="Mavromatis K."/>
            <person name="Ivanova N."/>
            <person name="Ovchinnikova G."/>
            <person name="Munk A.C."/>
            <person name="Lu M."/>
            <person name="Brettin T."/>
            <person name="Detter J.C."/>
            <person name="Han C."/>
            <person name="Tapia R."/>
            <person name="Larimer F."/>
            <person name="Land M."/>
            <person name="Hauser L."/>
            <person name="Markowitz V."/>
            <person name="Cheng J.F."/>
            <person name="Hugenholtz P."/>
            <person name="Woyke T."/>
            <person name="Wu D."/>
            <person name="Aumann P."/>
            <person name="Schneider S."/>
            <person name="Lang E."/>
            <person name="Spring S."/>
            <person name="Klenk H.P."/>
            <person name="Eisen J.A."/>
        </authorList>
    </citation>
    <scope>NUCLEOTIDE SEQUENCE [LARGE SCALE GENOMIC DNA]</scope>
    <source>
        <strain evidence="10">ATCC 51133 / DSM 6946 / 5175</strain>
    </source>
</reference>
<name>D1B0R6_SULD5</name>
<evidence type="ECO:0000256" key="2">
    <source>
        <dbReference type="ARBA" id="ARBA00022448"/>
    </source>
</evidence>
<evidence type="ECO:0000256" key="6">
    <source>
        <dbReference type="ARBA" id="ARBA00023136"/>
    </source>
</evidence>
<feature type="transmembrane region" description="Helical" evidence="7">
    <location>
        <begin position="118"/>
        <end position="143"/>
    </location>
</feature>
<feature type="domain" description="ABC transmembrane type-1" evidence="8">
    <location>
        <begin position="70"/>
        <end position="259"/>
    </location>
</feature>
<dbReference type="OrthoDB" id="9783218at2"/>
<keyword evidence="10" id="KW-1185">Reference proteome</keyword>